<sequence>MQRHAPVKPLWFCAACAHGWPCRQARAELLAEYGTGRLLGLDMADLLTEATADLTRLGAAPDPHHMHVRFLGWVRKPTR</sequence>
<gene>
    <name evidence="1" type="ORF">Vqi01_42110</name>
</gene>
<dbReference type="EMBL" id="BOPC01000060">
    <property type="protein sequence ID" value="GIJ29049.1"/>
    <property type="molecule type" value="Genomic_DNA"/>
</dbReference>
<evidence type="ECO:0008006" key="3">
    <source>
        <dbReference type="Google" id="ProtNLM"/>
    </source>
</evidence>
<evidence type="ECO:0000313" key="2">
    <source>
        <dbReference type="Proteomes" id="UP000653076"/>
    </source>
</evidence>
<proteinExistence type="predicted"/>
<keyword evidence="2" id="KW-1185">Reference proteome</keyword>
<evidence type="ECO:0000313" key="1">
    <source>
        <dbReference type="EMBL" id="GIJ29049.1"/>
    </source>
</evidence>
<name>A0ABQ4JHR1_9ACTN</name>
<reference evidence="1 2" key="1">
    <citation type="submission" date="2021-01" db="EMBL/GenBank/DDBJ databases">
        <title>Whole genome shotgun sequence of Verrucosispora qiuiae NBRC 106684.</title>
        <authorList>
            <person name="Komaki H."/>
            <person name="Tamura T."/>
        </authorList>
    </citation>
    <scope>NUCLEOTIDE SEQUENCE [LARGE SCALE GENOMIC DNA]</scope>
    <source>
        <strain evidence="1 2">NBRC 106684</strain>
    </source>
</reference>
<organism evidence="1 2">
    <name type="scientific">Micromonospora qiuiae</name>
    <dbReference type="NCBI Taxonomy" id="502268"/>
    <lineage>
        <taxon>Bacteria</taxon>
        <taxon>Bacillati</taxon>
        <taxon>Actinomycetota</taxon>
        <taxon>Actinomycetes</taxon>
        <taxon>Micromonosporales</taxon>
        <taxon>Micromonosporaceae</taxon>
        <taxon>Micromonospora</taxon>
    </lineage>
</organism>
<comment type="caution">
    <text evidence="1">The sequence shown here is derived from an EMBL/GenBank/DDBJ whole genome shotgun (WGS) entry which is preliminary data.</text>
</comment>
<protein>
    <recommendedName>
        <fullName evidence="3">Flavin reductase</fullName>
    </recommendedName>
</protein>
<dbReference type="RefSeq" id="WP_204036528.1">
    <property type="nucleotide sequence ID" value="NZ_BOPC01000060.1"/>
</dbReference>
<dbReference type="Proteomes" id="UP000653076">
    <property type="component" value="Unassembled WGS sequence"/>
</dbReference>
<accession>A0ABQ4JHR1</accession>